<organism evidence="1 2">
    <name type="scientific">Pomacea canaliculata</name>
    <name type="common">Golden apple snail</name>
    <dbReference type="NCBI Taxonomy" id="400727"/>
    <lineage>
        <taxon>Eukaryota</taxon>
        <taxon>Metazoa</taxon>
        <taxon>Spiralia</taxon>
        <taxon>Lophotrochozoa</taxon>
        <taxon>Mollusca</taxon>
        <taxon>Gastropoda</taxon>
        <taxon>Caenogastropoda</taxon>
        <taxon>Architaenioglossa</taxon>
        <taxon>Ampullarioidea</taxon>
        <taxon>Ampullariidae</taxon>
        <taxon>Pomacea</taxon>
    </lineage>
</organism>
<dbReference type="InterPro" id="IPR050693">
    <property type="entry name" value="Hsp70_NEF-Inhibitors"/>
</dbReference>
<dbReference type="Gene3D" id="1.25.10.10">
    <property type="entry name" value="Leucine-rich Repeat Variant"/>
    <property type="match status" value="1"/>
</dbReference>
<accession>A0A2T7PJZ8</accession>
<dbReference type="PANTHER" id="PTHR19316">
    <property type="entry name" value="PROTEIN FOLDING REGULATOR"/>
    <property type="match status" value="1"/>
</dbReference>
<name>A0A2T7PJZ8_POMCA</name>
<dbReference type="InterPro" id="IPR016024">
    <property type="entry name" value="ARM-type_fold"/>
</dbReference>
<sequence length="352" mass="40687">MKRGRARSCKTETLPKSSRPKLELLSLFLLMDSSPMCTHRLDHEYVAREDRLDASCVTTRMCAKKVWLRTNNAYKKREVKEVRWKKARIIKEEKSKSQKTVVAGVSEQKKEYTQAINCLEELRDWCEEIDLAVDFHKIGGFSIFPIVLQHPDSDIRWRGLDLMATLVQNNPYCQVAILQEGFLPQIVTILDKDPDPITRTKALYAISCLVRTYEPAQEEFVKHDGFSILLKAMQSNVEKLKVKASFLLTTMCSSNTKYKDTLCAMGIVEQLLSHLMQDHQQEHEHIMAALLCLVRDHLPTQAQCRRPELNLKGVLQQRIKAVDGKDEHREEFEYAQELLRIISEDGEEEGQR</sequence>
<reference evidence="1 2" key="1">
    <citation type="submission" date="2018-04" db="EMBL/GenBank/DDBJ databases">
        <title>The genome of golden apple snail Pomacea canaliculata provides insight into stress tolerance and invasive adaptation.</title>
        <authorList>
            <person name="Liu C."/>
            <person name="Liu B."/>
            <person name="Ren Y."/>
            <person name="Zhang Y."/>
            <person name="Wang H."/>
            <person name="Li S."/>
            <person name="Jiang F."/>
            <person name="Yin L."/>
            <person name="Zhang G."/>
            <person name="Qian W."/>
            <person name="Fan W."/>
        </authorList>
    </citation>
    <scope>NUCLEOTIDE SEQUENCE [LARGE SCALE GENOMIC DNA]</scope>
    <source>
        <strain evidence="1">SZHN2017</strain>
        <tissue evidence="1">Muscle</tissue>
    </source>
</reference>
<dbReference type="EMBL" id="PZQS01000003">
    <property type="protein sequence ID" value="PVD33759.1"/>
    <property type="molecule type" value="Genomic_DNA"/>
</dbReference>
<dbReference type="Proteomes" id="UP000245119">
    <property type="component" value="Linkage Group LG3"/>
</dbReference>
<evidence type="ECO:0000313" key="2">
    <source>
        <dbReference type="Proteomes" id="UP000245119"/>
    </source>
</evidence>
<evidence type="ECO:0000313" key="1">
    <source>
        <dbReference type="EMBL" id="PVD33759.1"/>
    </source>
</evidence>
<dbReference type="SUPFAM" id="SSF48371">
    <property type="entry name" value="ARM repeat"/>
    <property type="match status" value="1"/>
</dbReference>
<dbReference type="GO" id="GO:0000774">
    <property type="term" value="F:adenyl-nucleotide exchange factor activity"/>
    <property type="evidence" value="ECO:0007669"/>
    <property type="project" value="TreeGrafter"/>
</dbReference>
<gene>
    <name evidence="1" type="ORF">C0Q70_05019</name>
</gene>
<dbReference type="AlphaFoldDB" id="A0A2T7PJZ8"/>
<dbReference type="InterPro" id="IPR011989">
    <property type="entry name" value="ARM-like"/>
</dbReference>
<dbReference type="GO" id="GO:0005783">
    <property type="term" value="C:endoplasmic reticulum"/>
    <property type="evidence" value="ECO:0007669"/>
    <property type="project" value="TreeGrafter"/>
</dbReference>
<dbReference type="PANTHER" id="PTHR19316:SF18">
    <property type="entry name" value="HSP70-BINDING PROTEIN 1"/>
    <property type="match status" value="1"/>
</dbReference>
<keyword evidence="2" id="KW-1185">Reference proteome</keyword>
<evidence type="ECO:0008006" key="3">
    <source>
        <dbReference type="Google" id="ProtNLM"/>
    </source>
</evidence>
<dbReference type="STRING" id="400727.A0A2T7PJZ8"/>
<comment type="caution">
    <text evidence="1">The sequence shown here is derived from an EMBL/GenBank/DDBJ whole genome shotgun (WGS) entry which is preliminary data.</text>
</comment>
<dbReference type="OrthoDB" id="10250458at2759"/>
<proteinExistence type="predicted"/>
<protein>
    <recommendedName>
        <fullName evidence="3">Nucleotide exchange factor Fes1 domain-containing protein</fullName>
    </recommendedName>
</protein>